<organism evidence="2 3">
    <name type="scientific">Oryzias melastigma</name>
    <name type="common">Marine medaka</name>
    <dbReference type="NCBI Taxonomy" id="30732"/>
    <lineage>
        <taxon>Eukaryota</taxon>
        <taxon>Metazoa</taxon>
        <taxon>Chordata</taxon>
        <taxon>Craniata</taxon>
        <taxon>Vertebrata</taxon>
        <taxon>Euteleostomi</taxon>
        <taxon>Actinopterygii</taxon>
        <taxon>Neopterygii</taxon>
        <taxon>Teleostei</taxon>
        <taxon>Neoteleostei</taxon>
        <taxon>Acanthomorphata</taxon>
        <taxon>Ovalentaria</taxon>
        <taxon>Atherinomorphae</taxon>
        <taxon>Beloniformes</taxon>
        <taxon>Adrianichthyidae</taxon>
        <taxon>Oryziinae</taxon>
        <taxon>Oryzias</taxon>
    </lineage>
</organism>
<feature type="region of interest" description="Disordered" evidence="1">
    <location>
        <begin position="60"/>
        <end position="86"/>
    </location>
</feature>
<gene>
    <name evidence="2" type="ORF">FQA47_022489</name>
</gene>
<dbReference type="AlphaFoldDB" id="A0A834CEG9"/>
<feature type="compositionally biased region" description="Polar residues" evidence="1">
    <location>
        <begin position="61"/>
        <end position="71"/>
    </location>
</feature>
<evidence type="ECO:0000313" key="2">
    <source>
        <dbReference type="EMBL" id="KAF6730363.1"/>
    </source>
</evidence>
<name>A0A834CEG9_ORYME</name>
<proteinExistence type="predicted"/>
<reference evidence="2" key="1">
    <citation type="journal article" name="BMC Genomics">
        <title>Long-read sequencing and de novo genome assembly of marine medaka (Oryzias melastigma).</title>
        <authorList>
            <person name="Liang P."/>
            <person name="Saqib H.S.A."/>
            <person name="Ni X."/>
            <person name="Shen Y."/>
        </authorList>
    </citation>
    <scope>NUCLEOTIDE SEQUENCE</scope>
    <source>
        <strain evidence="2">Bigg-433</strain>
    </source>
</reference>
<dbReference type="EMBL" id="WKFB01000237">
    <property type="protein sequence ID" value="KAF6730363.1"/>
    <property type="molecule type" value="Genomic_DNA"/>
</dbReference>
<protein>
    <submittedName>
        <fullName evidence="2">Uncharacterized protein</fullName>
    </submittedName>
</protein>
<comment type="caution">
    <text evidence="2">The sequence shown here is derived from an EMBL/GenBank/DDBJ whole genome shotgun (WGS) entry which is preliminary data.</text>
</comment>
<evidence type="ECO:0000313" key="3">
    <source>
        <dbReference type="Proteomes" id="UP000646548"/>
    </source>
</evidence>
<accession>A0A834CEG9</accession>
<sequence length="111" mass="12309">MNVNNSKEVLFDPTELFICDETDEHERMSEQLLSDEQSSLSSSSKPAACFLNITERCAAQQPVQSPPSGTNIKGHIGGTSAPRSCQPELSDVEMWKLFLHVSLKGALWRDE</sequence>
<evidence type="ECO:0000256" key="1">
    <source>
        <dbReference type="SAM" id="MobiDB-lite"/>
    </source>
</evidence>
<dbReference type="Proteomes" id="UP000646548">
    <property type="component" value="Unassembled WGS sequence"/>
</dbReference>